<gene>
    <name evidence="1" type="ORF">RF11_15298</name>
</gene>
<organism evidence="1 2">
    <name type="scientific">Thelohanellus kitauei</name>
    <name type="common">Myxosporean</name>
    <dbReference type="NCBI Taxonomy" id="669202"/>
    <lineage>
        <taxon>Eukaryota</taxon>
        <taxon>Metazoa</taxon>
        <taxon>Cnidaria</taxon>
        <taxon>Myxozoa</taxon>
        <taxon>Myxosporea</taxon>
        <taxon>Bivalvulida</taxon>
        <taxon>Platysporina</taxon>
        <taxon>Myxobolidae</taxon>
        <taxon>Thelohanellus</taxon>
    </lineage>
</organism>
<protein>
    <submittedName>
        <fullName evidence="1">Uncharacterized protein</fullName>
    </submittedName>
</protein>
<dbReference type="Proteomes" id="UP000031668">
    <property type="component" value="Unassembled WGS sequence"/>
</dbReference>
<evidence type="ECO:0000313" key="1">
    <source>
        <dbReference type="EMBL" id="KII69224.1"/>
    </source>
</evidence>
<name>A0A0C2IV23_THEKT</name>
<dbReference type="OrthoDB" id="6437036at2759"/>
<comment type="caution">
    <text evidence="1">The sequence shown here is derived from an EMBL/GenBank/DDBJ whole genome shotgun (WGS) entry which is preliminary data.</text>
</comment>
<reference evidence="1 2" key="1">
    <citation type="journal article" date="2014" name="Genome Biol. Evol.">
        <title>The genome of the myxosporean Thelohanellus kitauei shows adaptations to nutrient acquisition within its fish host.</title>
        <authorList>
            <person name="Yang Y."/>
            <person name="Xiong J."/>
            <person name="Zhou Z."/>
            <person name="Huo F."/>
            <person name="Miao W."/>
            <person name="Ran C."/>
            <person name="Liu Y."/>
            <person name="Zhang J."/>
            <person name="Feng J."/>
            <person name="Wang M."/>
            <person name="Wang M."/>
            <person name="Wang L."/>
            <person name="Yao B."/>
        </authorList>
    </citation>
    <scope>NUCLEOTIDE SEQUENCE [LARGE SCALE GENOMIC DNA]</scope>
    <source>
        <strain evidence="1">Wuqing</strain>
    </source>
</reference>
<keyword evidence="2" id="KW-1185">Reference proteome</keyword>
<dbReference type="EMBL" id="JWZT01002506">
    <property type="protein sequence ID" value="KII69224.1"/>
    <property type="molecule type" value="Genomic_DNA"/>
</dbReference>
<accession>A0A0C2IV23</accession>
<proteinExistence type="predicted"/>
<dbReference type="AlphaFoldDB" id="A0A0C2IV23"/>
<evidence type="ECO:0000313" key="2">
    <source>
        <dbReference type="Proteomes" id="UP000031668"/>
    </source>
</evidence>
<sequence length="108" mass="11772">MAAPHPLTWTLLRNHSTLLPIDDTFLASTVGYQCAAKRHPFSGPVNSVRPQPHCHNLPTPFMVSVGRDLGTLTRLSVHPASPVLLTKNGPLETHAFSLTASTIQSRNR</sequence>